<feature type="transmembrane region" description="Helical" evidence="1">
    <location>
        <begin position="234"/>
        <end position="257"/>
    </location>
</feature>
<gene>
    <name evidence="2" type="ORF">G4Y79_19200</name>
</gene>
<organism evidence="2 3">
    <name type="scientific">Phototrophicus methaneseepsis</name>
    <dbReference type="NCBI Taxonomy" id="2710758"/>
    <lineage>
        <taxon>Bacteria</taxon>
        <taxon>Bacillati</taxon>
        <taxon>Chloroflexota</taxon>
        <taxon>Candidatus Thermofontia</taxon>
        <taxon>Phototrophicales</taxon>
        <taxon>Phototrophicaceae</taxon>
        <taxon>Phototrophicus</taxon>
    </lineage>
</organism>
<protein>
    <submittedName>
        <fullName evidence="2">Uncharacterized protein</fullName>
    </submittedName>
</protein>
<dbReference type="Proteomes" id="UP000594468">
    <property type="component" value="Chromosome"/>
</dbReference>
<keyword evidence="3" id="KW-1185">Reference proteome</keyword>
<feature type="transmembrane region" description="Helical" evidence="1">
    <location>
        <begin position="190"/>
        <end position="214"/>
    </location>
</feature>
<feature type="transmembrane region" description="Helical" evidence="1">
    <location>
        <begin position="264"/>
        <end position="286"/>
    </location>
</feature>
<keyword evidence="1" id="KW-0472">Membrane</keyword>
<keyword evidence="1" id="KW-0812">Transmembrane</keyword>
<feature type="transmembrane region" description="Helical" evidence="1">
    <location>
        <begin position="109"/>
        <end position="128"/>
    </location>
</feature>
<dbReference type="AlphaFoldDB" id="A0A7S8E7K6"/>
<dbReference type="KEGG" id="pmet:G4Y79_19200"/>
<proteinExistence type="predicted"/>
<keyword evidence="1" id="KW-1133">Transmembrane helix</keyword>
<sequence>MLSWRLWQSLHNPLVEHPAFDLVNTGPIFNWDWVRRPRMNCLLQAILGAVALVLLIRYPMLIFLVVLAPAVFVMGVMAIPIFLPFLILIYGSILATMISNRIRTEKRAATYDLLCVLPTGSLGMTWLMSMWALRQGKVLGWLYNGVRIVLFLMLIGIAIIIVIALIVTLQYIWDQNLEYLPDALRTVVEILAIAIIFYTGFFQTIVISALIGMLTPHFDTEWYDTTPLTITAYLVVQIGTYFLTFWVCVALNAMFYGYSAFIDILLPVVYCAFAIGSRELIVMGLWRYLVYRLNATQDDIQHVQLSV</sequence>
<evidence type="ECO:0000256" key="1">
    <source>
        <dbReference type="SAM" id="Phobius"/>
    </source>
</evidence>
<feature type="transmembrane region" description="Helical" evidence="1">
    <location>
        <begin position="148"/>
        <end position="169"/>
    </location>
</feature>
<dbReference type="EMBL" id="CP062983">
    <property type="protein sequence ID" value="QPC81797.1"/>
    <property type="molecule type" value="Genomic_DNA"/>
</dbReference>
<dbReference type="RefSeq" id="WP_195169868.1">
    <property type="nucleotide sequence ID" value="NZ_CP062983.1"/>
</dbReference>
<name>A0A7S8E7K6_9CHLR</name>
<evidence type="ECO:0000313" key="3">
    <source>
        <dbReference type="Proteomes" id="UP000594468"/>
    </source>
</evidence>
<reference evidence="2 3" key="1">
    <citation type="submission" date="2020-02" db="EMBL/GenBank/DDBJ databases">
        <authorList>
            <person name="Zheng R.K."/>
            <person name="Sun C.M."/>
        </authorList>
    </citation>
    <scope>NUCLEOTIDE SEQUENCE [LARGE SCALE GENOMIC DNA]</scope>
    <source>
        <strain evidence="3">rifampicinis</strain>
    </source>
</reference>
<evidence type="ECO:0000313" key="2">
    <source>
        <dbReference type="EMBL" id="QPC81797.1"/>
    </source>
</evidence>
<feature type="transmembrane region" description="Helical" evidence="1">
    <location>
        <begin position="45"/>
        <end position="66"/>
    </location>
</feature>
<accession>A0A7S8E7K6</accession>
<feature type="transmembrane region" description="Helical" evidence="1">
    <location>
        <begin position="72"/>
        <end position="97"/>
    </location>
</feature>